<name>A0A1X2H5F9_SYNRA</name>
<sequence>MGESESYAAGGYEEGHYPHHHYNPFIDFHIFASFFGEPTMMGGSCRGYNINAFHDPFGHPGWGQDPFAVDPFAHDPFSAEEHATACGYATERTTAAIQQQQ</sequence>
<organism evidence="1 2">
    <name type="scientific">Syncephalastrum racemosum</name>
    <name type="common">Filamentous fungus</name>
    <dbReference type="NCBI Taxonomy" id="13706"/>
    <lineage>
        <taxon>Eukaryota</taxon>
        <taxon>Fungi</taxon>
        <taxon>Fungi incertae sedis</taxon>
        <taxon>Mucoromycota</taxon>
        <taxon>Mucoromycotina</taxon>
        <taxon>Mucoromycetes</taxon>
        <taxon>Mucorales</taxon>
        <taxon>Syncephalastraceae</taxon>
        <taxon>Syncephalastrum</taxon>
    </lineage>
</organism>
<dbReference type="AlphaFoldDB" id="A0A1X2H5F9"/>
<dbReference type="EMBL" id="MCGN01000009">
    <property type="protein sequence ID" value="ORY93636.1"/>
    <property type="molecule type" value="Genomic_DNA"/>
</dbReference>
<keyword evidence="2" id="KW-1185">Reference proteome</keyword>
<gene>
    <name evidence="1" type="ORF">BCR43DRAFT_517835</name>
</gene>
<reference evidence="1 2" key="1">
    <citation type="submission" date="2016-07" db="EMBL/GenBank/DDBJ databases">
        <title>Pervasive Adenine N6-methylation of Active Genes in Fungi.</title>
        <authorList>
            <consortium name="DOE Joint Genome Institute"/>
            <person name="Mondo S.J."/>
            <person name="Dannebaum R.O."/>
            <person name="Kuo R.C."/>
            <person name="Labutti K."/>
            <person name="Haridas S."/>
            <person name="Kuo A."/>
            <person name="Salamov A."/>
            <person name="Ahrendt S.R."/>
            <person name="Lipzen A."/>
            <person name="Sullivan W."/>
            <person name="Andreopoulos W.B."/>
            <person name="Clum A."/>
            <person name="Lindquist E."/>
            <person name="Daum C."/>
            <person name="Ramamoorthy G.K."/>
            <person name="Gryganskyi A."/>
            <person name="Culley D."/>
            <person name="Magnuson J.K."/>
            <person name="James T.Y."/>
            <person name="O'Malley M.A."/>
            <person name="Stajich J.E."/>
            <person name="Spatafora J.W."/>
            <person name="Visel A."/>
            <person name="Grigoriev I.V."/>
        </authorList>
    </citation>
    <scope>NUCLEOTIDE SEQUENCE [LARGE SCALE GENOMIC DNA]</scope>
    <source>
        <strain evidence="1 2">NRRL 2496</strain>
    </source>
</reference>
<dbReference type="InParanoid" id="A0A1X2H5F9"/>
<proteinExistence type="predicted"/>
<evidence type="ECO:0000313" key="1">
    <source>
        <dbReference type="EMBL" id="ORY93636.1"/>
    </source>
</evidence>
<protein>
    <submittedName>
        <fullName evidence="1">Uncharacterized protein</fullName>
    </submittedName>
</protein>
<dbReference type="Proteomes" id="UP000242180">
    <property type="component" value="Unassembled WGS sequence"/>
</dbReference>
<accession>A0A1X2H5F9</accession>
<evidence type="ECO:0000313" key="2">
    <source>
        <dbReference type="Proteomes" id="UP000242180"/>
    </source>
</evidence>
<comment type="caution">
    <text evidence="1">The sequence shown here is derived from an EMBL/GenBank/DDBJ whole genome shotgun (WGS) entry which is preliminary data.</text>
</comment>